<dbReference type="Gene3D" id="3.40.50.2000">
    <property type="entry name" value="Glycogen Phosphorylase B"/>
    <property type="match status" value="1"/>
</dbReference>
<reference evidence="1 2" key="1">
    <citation type="submission" date="2016-10" db="EMBL/GenBank/DDBJ databases">
        <authorList>
            <person name="de Groot N.N."/>
        </authorList>
    </citation>
    <scope>NUCLEOTIDE SEQUENCE [LARGE SCALE GENOMIC DNA]</scope>
    <source>
        <strain evidence="1 2">DSM 6793</strain>
    </source>
</reference>
<dbReference type="SUPFAM" id="SSF53756">
    <property type="entry name" value="UDP-Glycosyltransferase/glycogen phosphorylase"/>
    <property type="match status" value="1"/>
</dbReference>
<dbReference type="Pfam" id="PF13528">
    <property type="entry name" value="Glyco_trans_1_3"/>
    <property type="match status" value="1"/>
</dbReference>
<dbReference type="EMBL" id="FOLE01000006">
    <property type="protein sequence ID" value="SFC48956.1"/>
    <property type="molecule type" value="Genomic_DNA"/>
</dbReference>
<dbReference type="RefSeq" id="WP_091512198.1">
    <property type="nucleotide sequence ID" value="NZ_FOLE01000006.1"/>
</dbReference>
<dbReference type="Proteomes" id="UP000199514">
    <property type="component" value="Unassembled WGS sequence"/>
</dbReference>
<keyword evidence="2" id="KW-1185">Reference proteome</keyword>
<sequence>MKIFYAVQATGNGHLSRASQLYPFLKKYGDVDFFVSGCNSNIDYAFPVKYKSRGWSLHYSKTGGLDYWDIFKHTSPRQMYKDAAALPLKQYDVVINDFDFITSLACQTQGVSSVQFGHQASFQSKHTPRPDSTNLLGEMILQNFARANQYIGLHFEQYDKFIFPPIVKQEFIQADITDEGHVTVYLPAFMREKLLANFSQLPHIRFHWFLPEIKQPFTEKNISYYPVNQQLFNESLRTCKGIITGAGFETPSEALYMNKKVLAVPIQKHYEQECNAAAMQRMGVCVVKKIDDLFAHKIAKWYASPQTQTSVAANNIAETLAYLFDTYPYAKTRRPMA</sequence>
<evidence type="ECO:0000313" key="1">
    <source>
        <dbReference type="EMBL" id="SFC48956.1"/>
    </source>
</evidence>
<protein>
    <recommendedName>
        <fullName evidence="3">Glycosyl transferase</fullName>
    </recommendedName>
</protein>
<name>A0A1I1JKD5_9BACT</name>
<evidence type="ECO:0008006" key="3">
    <source>
        <dbReference type="Google" id="ProtNLM"/>
    </source>
</evidence>
<dbReference type="STRING" id="927664.SAMN05421780_10630"/>
<dbReference type="OrthoDB" id="9793805at2"/>
<organism evidence="1 2">
    <name type="scientific">Flexibacter flexilis DSM 6793</name>
    <dbReference type="NCBI Taxonomy" id="927664"/>
    <lineage>
        <taxon>Bacteria</taxon>
        <taxon>Pseudomonadati</taxon>
        <taxon>Bacteroidota</taxon>
        <taxon>Cytophagia</taxon>
        <taxon>Cytophagales</taxon>
        <taxon>Flexibacteraceae</taxon>
        <taxon>Flexibacter</taxon>
    </lineage>
</organism>
<evidence type="ECO:0000313" key="2">
    <source>
        <dbReference type="Proteomes" id="UP000199514"/>
    </source>
</evidence>
<dbReference type="AlphaFoldDB" id="A0A1I1JKD5"/>
<accession>A0A1I1JKD5</accession>
<gene>
    <name evidence="1" type="ORF">SAMN05421780_10630</name>
</gene>
<proteinExistence type="predicted"/>